<proteinExistence type="inferred from homology"/>
<dbReference type="InterPro" id="IPR036249">
    <property type="entry name" value="Thioredoxin-like_sf"/>
</dbReference>
<evidence type="ECO:0000256" key="2">
    <source>
        <dbReference type="ARBA" id="ARBA00022559"/>
    </source>
</evidence>
<evidence type="ECO:0000259" key="7">
    <source>
        <dbReference type="PROSITE" id="PS51352"/>
    </source>
</evidence>
<protein>
    <submittedName>
        <fullName evidence="8">Peroxiredoxin</fullName>
    </submittedName>
</protein>
<dbReference type="Proteomes" id="UP000039865">
    <property type="component" value="Unassembled WGS sequence"/>
</dbReference>
<dbReference type="SUPFAM" id="SSF52833">
    <property type="entry name" value="Thioredoxin-like"/>
    <property type="match status" value="1"/>
</dbReference>
<evidence type="ECO:0000256" key="4">
    <source>
        <dbReference type="ARBA" id="ARBA00023002"/>
    </source>
</evidence>
<comment type="similarity">
    <text evidence="1 6">Belongs to the peroxiredoxin family. Prx5 subfamily.</text>
</comment>
<comment type="function">
    <text evidence="6">Thiol-specific peroxidase that catalyzes the reduction of hydrogen peroxide and organic hydroperoxides to water and alcohols, respectively. Plays a role in cell protection against oxidative stress by detoxifying peroxides.</text>
</comment>
<keyword evidence="4 6" id="KW-0560">Oxidoreductase</keyword>
<dbReference type="GO" id="GO:0008379">
    <property type="term" value="F:thioredoxin peroxidase activity"/>
    <property type="evidence" value="ECO:0007669"/>
    <property type="project" value="InterPro"/>
</dbReference>
<dbReference type="FunCoup" id="A0A077ZS40">
    <property type="interactions" value="158"/>
</dbReference>
<keyword evidence="3 6" id="KW-0049">Antioxidant</keyword>
<dbReference type="PANTHER" id="PTHR10430">
    <property type="entry name" value="PEROXIREDOXIN"/>
    <property type="match status" value="1"/>
</dbReference>
<dbReference type="OMA" id="ACLLCIK"/>
<dbReference type="InterPro" id="IPR037944">
    <property type="entry name" value="PRX5-like"/>
</dbReference>
<dbReference type="GO" id="GO:0045454">
    <property type="term" value="P:cell redox homeostasis"/>
    <property type="evidence" value="ECO:0007669"/>
    <property type="project" value="TreeGrafter"/>
</dbReference>
<dbReference type="Pfam" id="PF08534">
    <property type="entry name" value="Redoxin"/>
    <property type="match status" value="1"/>
</dbReference>
<dbReference type="GO" id="GO:0005737">
    <property type="term" value="C:cytoplasm"/>
    <property type="evidence" value="ECO:0007669"/>
    <property type="project" value="TreeGrafter"/>
</dbReference>
<keyword evidence="9" id="KW-1185">Reference proteome</keyword>
<accession>A0A077ZS40</accession>
<dbReference type="Gene3D" id="3.40.30.10">
    <property type="entry name" value="Glutaredoxin"/>
    <property type="match status" value="1"/>
</dbReference>
<evidence type="ECO:0000313" key="8">
    <source>
        <dbReference type="EMBL" id="CDW72299.1"/>
    </source>
</evidence>
<dbReference type="AlphaFoldDB" id="A0A077ZS40"/>
<keyword evidence="6" id="KW-0676">Redox-active center</keyword>
<keyword evidence="2 6" id="KW-0575">Peroxidase</keyword>
<organism evidence="8 9">
    <name type="scientific">Stylonychia lemnae</name>
    <name type="common">Ciliate</name>
    <dbReference type="NCBI Taxonomy" id="5949"/>
    <lineage>
        <taxon>Eukaryota</taxon>
        <taxon>Sar</taxon>
        <taxon>Alveolata</taxon>
        <taxon>Ciliophora</taxon>
        <taxon>Intramacronucleata</taxon>
        <taxon>Spirotrichea</taxon>
        <taxon>Stichotrichia</taxon>
        <taxon>Sporadotrichida</taxon>
        <taxon>Oxytrichidae</taxon>
        <taxon>Stylonychinae</taxon>
        <taxon>Stylonychia</taxon>
    </lineage>
</organism>
<dbReference type="GO" id="GO:0034599">
    <property type="term" value="P:cellular response to oxidative stress"/>
    <property type="evidence" value="ECO:0007669"/>
    <property type="project" value="InterPro"/>
</dbReference>
<evidence type="ECO:0000256" key="6">
    <source>
        <dbReference type="RuleBase" id="RU366011"/>
    </source>
</evidence>
<name>A0A077ZS40_STYLE</name>
<dbReference type="PANTHER" id="PTHR10430:SF16">
    <property type="entry name" value="PEROXIREDOXIN-5, MITOCHONDRIAL"/>
    <property type="match status" value="1"/>
</dbReference>
<evidence type="ECO:0000256" key="5">
    <source>
        <dbReference type="PIRSR" id="PIRSR637944-1"/>
    </source>
</evidence>
<dbReference type="EMBL" id="CCKQ01001192">
    <property type="protein sequence ID" value="CDW72299.1"/>
    <property type="molecule type" value="Genomic_DNA"/>
</dbReference>
<dbReference type="InterPro" id="IPR013740">
    <property type="entry name" value="Redoxin"/>
</dbReference>
<sequence length="199" mass="22086">MQKLITNFTKSRLFRTPNLNQTLLRNFSVQTGSQFPSAIVAVLKYSAEEGYSNEIVDIQEYLENKKVVFIGYPGAYTPSCTNAHLPQFIQDSDKIKAQGIDEIIAMSVNDPFVLQFFAEAIGAKDKLTLVADGNGDLTKALGLEIDLSEVLLGNCRSVRFTMIVKDNVIKEINNEGGGKFTETSCALRIQNQLKELKDL</sequence>
<reference evidence="8 9" key="1">
    <citation type="submission" date="2014-06" db="EMBL/GenBank/DDBJ databases">
        <authorList>
            <person name="Swart Estienne"/>
        </authorList>
    </citation>
    <scope>NUCLEOTIDE SEQUENCE [LARGE SCALE GENOMIC DNA]</scope>
    <source>
        <strain evidence="8 9">130c</strain>
    </source>
</reference>
<dbReference type="CDD" id="cd03013">
    <property type="entry name" value="PRX5_like"/>
    <property type="match status" value="1"/>
</dbReference>
<gene>
    <name evidence="8" type="primary">Contig8742.g9335</name>
    <name evidence="8" type="ORF">STYLEM_1257</name>
</gene>
<evidence type="ECO:0000313" key="9">
    <source>
        <dbReference type="Proteomes" id="UP000039865"/>
    </source>
</evidence>
<feature type="active site" description="Cysteine sulfenic acid (-SOH) intermediate" evidence="5">
    <location>
        <position position="80"/>
    </location>
</feature>
<feature type="domain" description="Thioredoxin" evidence="7">
    <location>
        <begin position="29"/>
        <end position="195"/>
    </location>
</feature>
<evidence type="ECO:0000256" key="1">
    <source>
        <dbReference type="ARBA" id="ARBA00010505"/>
    </source>
</evidence>
<dbReference type="GO" id="GO:0042744">
    <property type="term" value="P:hydrogen peroxide catabolic process"/>
    <property type="evidence" value="ECO:0007669"/>
    <property type="project" value="TreeGrafter"/>
</dbReference>
<dbReference type="OrthoDB" id="307759at2759"/>
<dbReference type="InterPro" id="IPR013766">
    <property type="entry name" value="Thioredoxin_domain"/>
</dbReference>
<dbReference type="InParanoid" id="A0A077ZS40"/>
<evidence type="ECO:0000256" key="3">
    <source>
        <dbReference type="ARBA" id="ARBA00022862"/>
    </source>
</evidence>
<dbReference type="PROSITE" id="PS51352">
    <property type="entry name" value="THIOREDOXIN_2"/>
    <property type="match status" value="1"/>
</dbReference>